<dbReference type="Proteomes" id="UP000245708">
    <property type="component" value="Unassembled WGS sequence"/>
</dbReference>
<protein>
    <submittedName>
        <fullName evidence="3">Acetoin utilization deacetylase AcuC-like enzyme</fullName>
    </submittedName>
</protein>
<dbReference type="InterPro" id="IPR037138">
    <property type="entry name" value="His_deacetylse_dom_sf"/>
</dbReference>
<keyword evidence="4" id="KW-1185">Reference proteome</keyword>
<dbReference type="InterPro" id="IPR023801">
    <property type="entry name" value="His_deacetylse_dom"/>
</dbReference>
<reference evidence="3 4" key="1">
    <citation type="submission" date="2018-05" db="EMBL/GenBank/DDBJ databases">
        <title>Genomic Encyclopedia of Type Strains, Phase IV (KMG-IV): sequencing the most valuable type-strain genomes for metagenomic binning, comparative biology and taxonomic classification.</title>
        <authorList>
            <person name="Goeker M."/>
        </authorList>
    </citation>
    <scope>NUCLEOTIDE SEQUENCE [LARGE SCALE GENOMIC DNA]</scope>
    <source>
        <strain evidence="3 4">DSM 16097</strain>
    </source>
</reference>
<evidence type="ECO:0000313" key="3">
    <source>
        <dbReference type="EMBL" id="PWK59457.1"/>
    </source>
</evidence>
<dbReference type="CDD" id="cd09996">
    <property type="entry name" value="HDAC_classII_1"/>
    <property type="match status" value="1"/>
</dbReference>
<dbReference type="RefSeq" id="WP_109669504.1">
    <property type="nucleotide sequence ID" value="NZ_QGGW01000007.1"/>
</dbReference>
<dbReference type="InterPro" id="IPR023696">
    <property type="entry name" value="Ureohydrolase_dom_sf"/>
</dbReference>
<organism evidence="3 4">
    <name type="scientific">Roseicyclus mahoneyensis</name>
    <dbReference type="NCBI Taxonomy" id="164332"/>
    <lineage>
        <taxon>Bacteria</taxon>
        <taxon>Pseudomonadati</taxon>
        <taxon>Pseudomonadota</taxon>
        <taxon>Alphaproteobacteria</taxon>
        <taxon>Rhodobacterales</taxon>
        <taxon>Roseobacteraceae</taxon>
        <taxon>Roseicyclus</taxon>
    </lineage>
</organism>
<evidence type="ECO:0000259" key="2">
    <source>
        <dbReference type="Pfam" id="PF00850"/>
    </source>
</evidence>
<dbReference type="GO" id="GO:0040029">
    <property type="term" value="P:epigenetic regulation of gene expression"/>
    <property type="evidence" value="ECO:0007669"/>
    <property type="project" value="TreeGrafter"/>
</dbReference>
<dbReference type="GO" id="GO:0004407">
    <property type="term" value="F:histone deacetylase activity"/>
    <property type="evidence" value="ECO:0007669"/>
    <property type="project" value="TreeGrafter"/>
</dbReference>
<evidence type="ECO:0000256" key="1">
    <source>
        <dbReference type="ARBA" id="ARBA00005947"/>
    </source>
</evidence>
<proteinExistence type="inferred from homology"/>
<sequence>MTTGFFVNERCFWHSGGNYSFMVPVGGLMQPSTAGGLPENPETKRRFKNLVEVTGLMAELATPGAQPATEEDLLRIHPQSYIDLFRETAAKGGGELGLRTPFGPDGFEIAAISAGLTRAALIDVLQGRLDNAYALSRPPGHHCLPDFPNGFCLLNNIAIALEAARAAGLADRVAVIDWDVHHGNGTEAIYYERPDTLTISIHQERNYPQDSGDFEDRGAGAGEGFNLNIPLPPGGGHATYLEAFERLVIPQLYAFQPDTIVVACGFDASGVDPLGRMMAGSDTFRAMTEMTMEAAADLCEGKLMLTHEGGYSEAHVPFCGHAVLEAMSGSAIIAPDPMKPRLDRQQPGPRFEHYCSTLIAEMEAALEA</sequence>
<dbReference type="Gene3D" id="3.40.800.20">
    <property type="entry name" value="Histone deacetylase domain"/>
    <property type="match status" value="1"/>
</dbReference>
<dbReference type="Pfam" id="PF00850">
    <property type="entry name" value="Hist_deacetyl"/>
    <property type="match status" value="1"/>
</dbReference>
<comment type="similarity">
    <text evidence="1">Belongs to the histone deacetylase family.</text>
</comment>
<dbReference type="InterPro" id="IPR000286">
    <property type="entry name" value="HDACs"/>
</dbReference>
<dbReference type="PANTHER" id="PTHR10625:SF10">
    <property type="entry name" value="HISTONE DEACETYLASE HDAC1"/>
    <property type="match status" value="1"/>
</dbReference>
<dbReference type="SUPFAM" id="SSF52768">
    <property type="entry name" value="Arginase/deacetylase"/>
    <property type="match status" value="1"/>
</dbReference>
<name>A0A316GH15_9RHOB</name>
<dbReference type="AlphaFoldDB" id="A0A316GH15"/>
<dbReference type="OrthoDB" id="9808367at2"/>
<dbReference type="EMBL" id="QGGW01000007">
    <property type="protein sequence ID" value="PWK59457.1"/>
    <property type="molecule type" value="Genomic_DNA"/>
</dbReference>
<dbReference type="PANTHER" id="PTHR10625">
    <property type="entry name" value="HISTONE DEACETYLASE HDAC1-RELATED"/>
    <property type="match status" value="1"/>
</dbReference>
<feature type="domain" description="Histone deacetylase" evidence="2">
    <location>
        <begin position="38"/>
        <end position="326"/>
    </location>
</feature>
<gene>
    <name evidence="3" type="ORF">C7455_1072</name>
</gene>
<evidence type="ECO:0000313" key="4">
    <source>
        <dbReference type="Proteomes" id="UP000245708"/>
    </source>
</evidence>
<comment type="caution">
    <text evidence="3">The sequence shown here is derived from an EMBL/GenBank/DDBJ whole genome shotgun (WGS) entry which is preliminary data.</text>
</comment>
<accession>A0A316GH15</accession>
<dbReference type="PRINTS" id="PR01270">
    <property type="entry name" value="HDASUPER"/>
</dbReference>